<dbReference type="GO" id="GO:0007155">
    <property type="term" value="P:cell adhesion"/>
    <property type="evidence" value="ECO:0007669"/>
    <property type="project" value="InterPro"/>
</dbReference>
<dbReference type="SUPFAM" id="SSF53807">
    <property type="entry name" value="Helical backbone' metal receptor"/>
    <property type="match status" value="1"/>
</dbReference>
<accession>A0A511RHN7</accession>
<comment type="caution">
    <text evidence="5">The sequence shown here is derived from an EMBL/GenBank/DDBJ whole genome shotgun (WGS) entry which is preliminary data.</text>
</comment>
<name>A0A511RHN7_9DEIN</name>
<dbReference type="GO" id="GO:0030001">
    <property type="term" value="P:metal ion transport"/>
    <property type="evidence" value="ECO:0007669"/>
    <property type="project" value="InterPro"/>
</dbReference>
<dbReference type="Proteomes" id="UP000321827">
    <property type="component" value="Unassembled WGS sequence"/>
</dbReference>
<feature type="signal peptide" evidence="4">
    <location>
        <begin position="1"/>
        <end position="17"/>
    </location>
</feature>
<evidence type="ECO:0000256" key="3">
    <source>
        <dbReference type="ARBA" id="ARBA00022729"/>
    </source>
</evidence>
<dbReference type="GO" id="GO:0046872">
    <property type="term" value="F:metal ion binding"/>
    <property type="evidence" value="ECO:0007669"/>
    <property type="project" value="InterPro"/>
</dbReference>
<evidence type="ECO:0000313" key="6">
    <source>
        <dbReference type="Proteomes" id="UP000321827"/>
    </source>
</evidence>
<dbReference type="PRINTS" id="PR00691">
    <property type="entry name" value="ADHESINB"/>
</dbReference>
<evidence type="ECO:0000313" key="5">
    <source>
        <dbReference type="EMBL" id="GEM89153.1"/>
    </source>
</evidence>
<dbReference type="Pfam" id="PF01297">
    <property type="entry name" value="ZnuA"/>
    <property type="match status" value="1"/>
</dbReference>
<dbReference type="InterPro" id="IPR050492">
    <property type="entry name" value="Bact_metal-bind_prot9"/>
</dbReference>
<dbReference type="Gene3D" id="3.40.50.1980">
    <property type="entry name" value="Nitrogenase molybdenum iron protein domain"/>
    <property type="match status" value="2"/>
</dbReference>
<evidence type="ECO:0000256" key="1">
    <source>
        <dbReference type="ARBA" id="ARBA00011028"/>
    </source>
</evidence>
<sequence length="282" mass="30568">MKRVLALLTLLAGLALAERPLAVATIPPYAALARAVLGDGWQVESLVPPGANPHVFSPTPADVKKVARARLVIMNGLDLDGWLLAKLVRPNNLAARVFRAEDSVRPLVRPLPSGAADPHVWTDPVAMTFVVEDLARTAGELDPANAAAYRERARAYARELTELDRRIRQRLAAAPTNRFVAFKNPFTYLVARYDLERVYLITPNPAAQPSPRELAEAAKVLAGSGLGYLVAPLQLEGEAERVARTLGVKPALLDLLNQTADDYLAVWEANGRILARALGAEE</sequence>
<evidence type="ECO:0000256" key="2">
    <source>
        <dbReference type="ARBA" id="ARBA00022448"/>
    </source>
</evidence>
<dbReference type="EMBL" id="BJXN01000003">
    <property type="protein sequence ID" value="GEM89153.1"/>
    <property type="molecule type" value="Genomic_DNA"/>
</dbReference>
<feature type="chain" id="PRO_5022043635" evidence="4">
    <location>
        <begin position="18"/>
        <end position="282"/>
    </location>
</feature>
<proteinExistence type="inferred from homology"/>
<dbReference type="RefSeq" id="WP_147145665.1">
    <property type="nucleotide sequence ID" value="NZ_BJXN01000003.1"/>
</dbReference>
<keyword evidence="3 4" id="KW-0732">Signal</keyword>
<dbReference type="AlphaFoldDB" id="A0A511RHN7"/>
<dbReference type="InterPro" id="IPR006127">
    <property type="entry name" value="ZnuA-like"/>
</dbReference>
<dbReference type="OrthoDB" id="9810636at2"/>
<keyword evidence="2" id="KW-0813">Transport</keyword>
<gene>
    <name evidence="5" type="ORF">ODE01S_05870</name>
</gene>
<dbReference type="PANTHER" id="PTHR42953">
    <property type="entry name" value="HIGH-AFFINITY ZINC UPTAKE SYSTEM PROTEIN ZNUA-RELATED"/>
    <property type="match status" value="1"/>
</dbReference>
<comment type="similarity">
    <text evidence="1">Belongs to the bacterial solute-binding protein 9 family.</text>
</comment>
<evidence type="ECO:0000256" key="4">
    <source>
        <dbReference type="SAM" id="SignalP"/>
    </source>
</evidence>
<reference evidence="5 6" key="1">
    <citation type="submission" date="2019-07" db="EMBL/GenBank/DDBJ databases">
        <title>Whole genome shotgun sequence of Oceanithermus desulfurans NBRC 100063.</title>
        <authorList>
            <person name="Hosoyama A."/>
            <person name="Uohara A."/>
            <person name="Ohji S."/>
            <person name="Ichikawa N."/>
        </authorList>
    </citation>
    <scope>NUCLEOTIDE SEQUENCE [LARGE SCALE GENOMIC DNA]</scope>
    <source>
        <strain evidence="5 6">NBRC 100063</strain>
    </source>
</reference>
<organism evidence="5 6">
    <name type="scientific">Oceanithermus desulfurans NBRC 100063</name>
    <dbReference type="NCBI Taxonomy" id="1227550"/>
    <lineage>
        <taxon>Bacteria</taxon>
        <taxon>Thermotogati</taxon>
        <taxon>Deinococcota</taxon>
        <taxon>Deinococci</taxon>
        <taxon>Thermales</taxon>
        <taxon>Thermaceae</taxon>
        <taxon>Oceanithermus</taxon>
    </lineage>
</organism>
<dbReference type="InterPro" id="IPR006129">
    <property type="entry name" value="AdhesinB"/>
</dbReference>
<protein>
    <submittedName>
        <fullName evidence="5">ABC transporter substrate-binding protein</fullName>
    </submittedName>
</protein>
<dbReference type="PANTHER" id="PTHR42953:SF3">
    <property type="entry name" value="HIGH-AFFINITY ZINC UPTAKE SYSTEM PROTEIN ZNUA"/>
    <property type="match status" value="1"/>
</dbReference>